<proteinExistence type="predicted"/>
<gene>
    <name evidence="1" type="ORF">SAMN04488243_12024</name>
</gene>
<accession>A0A1G7HLA9</accession>
<dbReference type="STRING" id="482827.SAMN04488243_12024"/>
<protein>
    <submittedName>
        <fullName evidence="1">3D (Asp-Asp-Asp) domain-containing protein</fullName>
    </submittedName>
</protein>
<name>A0A1G7HLA9_9DEIN</name>
<keyword evidence="2" id="KW-1185">Reference proteome</keyword>
<sequence>MRKEPHGSQVPPAHLGILGFAMRIWWLPLLFALALAGAFAQKSMVLEATAYTSSVRETDSTPFVTATGMRTRLGVIAVSPDLLKVLPYGTKVRLVDLGSVYGRGRGQFDALFAGRLFVVADVMHPRMREKVDVWLPDRATALRFGRRLVRLEVVEYPRR</sequence>
<evidence type="ECO:0000313" key="2">
    <source>
        <dbReference type="Proteomes" id="UP000199446"/>
    </source>
</evidence>
<dbReference type="EMBL" id="FNBC01000020">
    <property type="protein sequence ID" value="SDF01151.1"/>
    <property type="molecule type" value="Genomic_DNA"/>
</dbReference>
<evidence type="ECO:0000313" key="1">
    <source>
        <dbReference type="EMBL" id="SDF01151.1"/>
    </source>
</evidence>
<reference evidence="2" key="1">
    <citation type="submission" date="2016-10" db="EMBL/GenBank/DDBJ databases">
        <authorList>
            <person name="Varghese N."/>
            <person name="Submissions S."/>
        </authorList>
    </citation>
    <scope>NUCLEOTIDE SEQUENCE [LARGE SCALE GENOMIC DNA]</scope>
    <source>
        <strain evidence="2">CGMCC 1.6992</strain>
    </source>
</reference>
<dbReference type="AlphaFoldDB" id="A0A1G7HLA9"/>
<dbReference type="CDD" id="cd22784">
    <property type="entry name" value="DPBB_MltA_YuiC-like"/>
    <property type="match status" value="1"/>
</dbReference>
<organism evidence="1 2">
    <name type="scientific">Thermus arciformis</name>
    <dbReference type="NCBI Taxonomy" id="482827"/>
    <lineage>
        <taxon>Bacteria</taxon>
        <taxon>Thermotogati</taxon>
        <taxon>Deinococcota</taxon>
        <taxon>Deinococci</taxon>
        <taxon>Thermales</taxon>
        <taxon>Thermaceae</taxon>
        <taxon>Thermus</taxon>
    </lineage>
</organism>
<dbReference type="Proteomes" id="UP000199446">
    <property type="component" value="Unassembled WGS sequence"/>
</dbReference>